<dbReference type="PROSITE" id="PS52004">
    <property type="entry name" value="KS3_2"/>
    <property type="match status" value="1"/>
</dbReference>
<dbReference type="InterPro" id="IPR036736">
    <property type="entry name" value="ACP-like_sf"/>
</dbReference>
<dbReference type="Proteomes" id="UP000625316">
    <property type="component" value="Unassembled WGS sequence"/>
</dbReference>
<comment type="caution">
    <text evidence="6">The sequence shown here is derived from an EMBL/GenBank/DDBJ whole genome shotgun (WGS) entry which is preliminary data.</text>
</comment>
<dbReference type="SUPFAM" id="SSF47336">
    <property type="entry name" value="ACP-like"/>
    <property type="match status" value="1"/>
</dbReference>
<evidence type="ECO:0000259" key="4">
    <source>
        <dbReference type="PROSITE" id="PS50075"/>
    </source>
</evidence>
<organism evidence="6 7">
    <name type="scientific">Romeriopsis navalis LEGE 11480</name>
    <dbReference type="NCBI Taxonomy" id="2777977"/>
    <lineage>
        <taxon>Bacteria</taxon>
        <taxon>Bacillati</taxon>
        <taxon>Cyanobacteriota</taxon>
        <taxon>Cyanophyceae</taxon>
        <taxon>Leptolyngbyales</taxon>
        <taxon>Leptolyngbyaceae</taxon>
        <taxon>Romeriopsis</taxon>
        <taxon>Romeriopsis navalis</taxon>
    </lineage>
</organism>
<dbReference type="GO" id="GO:0071770">
    <property type="term" value="P:DIM/DIP cell wall layer assembly"/>
    <property type="evidence" value="ECO:0007669"/>
    <property type="project" value="TreeGrafter"/>
</dbReference>
<protein>
    <recommendedName>
        <fullName evidence="8">Polyketide synthase</fullName>
    </recommendedName>
</protein>
<dbReference type="Pfam" id="PF02801">
    <property type="entry name" value="Ketoacyl-synt_C"/>
    <property type="match status" value="1"/>
</dbReference>
<evidence type="ECO:0000256" key="1">
    <source>
        <dbReference type="ARBA" id="ARBA00022450"/>
    </source>
</evidence>
<dbReference type="Gene3D" id="1.10.1200.10">
    <property type="entry name" value="ACP-like"/>
    <property type="match status" value="1"/>
</dbReference>
<dbReference type="GO" id="GO:0005886">
    <property type="term" value="C:plasma membrane"/>
    <property type="evidence" value="ECO:0007669"/>
    <property type="project" value="TreeGrafter"/>
</dbReference>
<dbReference type="InterPro" id="IPR020841">
    <property type="entry name" value="PKS_Beta-ketoAc_synthase_dom"/>
</dbReference>
<dbReference type="SUPFAM" id="SSF53901">
    <property type="entry name" value="Thiolase-like"/>
    <property type="match status" value="1"/>
</dbReference>
<dbReference type="InterPro" id="IPR016039">
    <property type="entry name" value="Thiolase-like"/>
</dbReference>
<proteinExistence type="predicted"/>
<keyword evidence="2" id="KW-0597">Phosphoprotein</keyword>
<name>A0A928VLX3_9CYAN</name>
<dbReference type="AlphaFoldDB" id="A0A928VLX3"/>
<dbReference type="InterPro" id="IPR050091">
    <property type="entry name" value="PKS_NRPS_Biosynth_Enz"/>
</dbReference>
<evidence type="ECO:0000259" key="5">
    <source>
        <dbReference type="PROSITE" id="PS52004"/>
    </source>
</evidence>
<dbReference type="RefSeq" id="WP_264323872.1">
    <property type="nucleotide sequence ID" value="NZ_JADEXQ010000010.1"/>
</dbReference>
<dbReference type="InterPro" id="IPR014031">
    <property type="entry name" value="Ketoacyl_synth_C"/>
</dbReference>
<keyword evidence="3" id="KW-0808">Transferase</keyword>
<sequence length="739" mass="79689">MVIGKAEIAIIGIGCRFPGASTPDEFWKLLQNGVDAVTQPPTDRIGINYSNLGSGLDAKSTWGGFLKEIDQFDPRFFGITPAEATLLDPQQRLLLEVTWNALEDAGQVIANLAGSQTGVFLGIGSGNHYSQLVAATDEPSVHDLTSDNTAIAANRISFQFNFQGPSVAINTACSSSLVAVHQACQSLLLGESTLAVAGGVNLLLSGQSTVKLAKAGLISSAGRCCSFDANADGYVRGETVGVVILKPLAQAQADGDRIYGVIQGSAVNHNGRGNGLTAPNPQSQKSLLKRAYEQANISPAQVQYIEANGSATSLGDALELKAIGEVVAIDRTPESRCAIGSVKTNIGNAETASGIAGLLKVALALKHQKLPPTLHFQQPNPNLALDQLPIEVPTSLTDWPLTDNAFVAGVSSFGLGGTNAHVVIEGRTAALLESEPLKSEQQTRGRPTIPSQEPALLLLSAKSEASLKYLVQNYFQFLSDCSELRLLDVCYTASVRRSHFAYRLAIVAHSIQDLCDQLSHLLPKPPAEFCHKVSRRRRQNVPQTVDEPDASLVALSPEVLLNNLARQWYEGVEINWSDVYADRQCQFIDVPTYPFDRQSYWVASKEQSDSAAMTPPENTGFSGLNTPYAAPENELQQKIVTLWQTLLRVDSVGIHDHFIELGGTSVIAAQLVIRLWDDLFIELPISSIFEYPTVADQAALIAQRLSEKTLTEQDDMHSLLAEMENLSDDDAQLLLGDHF</sequence>
<gene>
    <name evidence="6" type="ORF">IQ266_04660</name>
</gene>
<dbReference type="Pfam" id="PF00109">
    <property type="entry name" value="ketoacyl-synt"/>
    <property type="match status" value="1"/>
</dbReference>
<dbReference type="PANTHER" id="PTHR43775">
    <property type="entry name" value="FATTY ACID SYNTHASE"/>
    <property type="match status" value="1"/>
</dbReference>
<dbReference type="Gene3D" id="1.10.1240.100">
    <property type="match status" value="1"/>
</dbReference>
<dbReference type="SMART" id="SM00823">
    <property type="entry name" value="PKS_PP"/>
    <property type="match status" value="1"/>
</dbReference>
<dbReference type="SMART" id="SM00825">
    <property type="entry name" value="PKS_KS"/>
    <property type="match status" value="1"/>
</dbReference>
<keyword evidence="7" id="KW-1185">Reference proteome</keyword>
<feature type="domain" description="Carrier" evidence="4">
    <location>
        <begin position="630"/>
        <end position="705"/>
    </location>
</feature>
<dbReference type="GO" id="GO:0031177">
    <property type="term" value="F:phosphopantetheine binding"/>
    <property type="evidence" value="ECO:0007669"/>
    <property type="project" value="InterPro"/>
</dbReference>
<dbReference type="CDD" id="cd00833">
    <property type="entry name" value="PKS"/>
    <property type="match status" value="1"/>
</dbReference>
<dbReference type="EMBL" id="JADEXQ010000010">
    <property type="protein sequence ID" value="MBE9029051.1"/>
    <property type="molecule type" value="Genomic_DNA"/>
</dbReference>
<dbReference type="InterPro" id="IPR018201">
    <property type="entry name" value="Ketoacyl_synth_AS"/>
</dbReference>
<dbReference type="PROSITE" id="PS00606">
    <property type="entry name" value="KS3_1"/>
    <property type="match status" value="1"/>
</dbReference>
<feature type="domain" description="Ketosynthase family 3 (KS3)" evidence="5">
    <location>
        <begin position="5"/>
        <end position="426"/>
    </location>
</feature>
<dbReference type="InterPro" id="IPR009081">
    <property type="entry name" value="PP-bd_ACP"/>
</dbReference>
<accession>A0A928VLX3</accession>
<dbReference type="InterPro" id="IPR020806">
    <property type="entry name" value="PKS_PP-bd"/>
</dbReference>
<evidence type="ECO:0000313" key="7">
    <source>
        <dbReference type="Proteomes" id="UP000625316"/>
    </source>
</evidence>
<dbReference type="InterPro" id="IPR014030">
    <property type="entry name" value="Ketoacyl_synth_N"/>
</dbReference>
<evidence type="ECO:0000256" key="2">
    <source>
        <dbReference type="ARBA" id="ARBA00022553"/>
    </source>
</evidence>
<dbReference type="GO" id="GO:0005737">
    <property type="term" value="C:cytoplasm"/>
    <property type="evidence" value="ECO:0007669"/>
    <property type="project" value="TreeGrafter"/>
</dbReference>
<dbReference type="GO" id="GO:0006633">
    <property type="term" value="P:fatty acid biosynthetic process"/>
    <property type="evidence" value="ECO:0007669"/>
    <property type="project" value="InterPro"/>
</dbReference>
<dbReference type="GO" id="GO:0004312">
    <property type="term" value="F:fatty acid synthase activity"/>
    <property type="evidence" value="ECO:0007669"/>
    <property type="project" value="TreeGrafter"/>
</dbReference>
<keyword evidence="1" id="KW-0596">Phosphopantetheine</keyword>
<dbReference type="Pfam" id="PF22621">
    <property type="entry name" value="CurL-like_PKS_C"/>
    <property type="match status" value="1"/>
</dbReference>
<evidence type="ECO:0000313" key="6">
    <source>
        <dbReference type="EMBL" id="MBE9029051.1"/>
    </source>
</evidence>
<evidence type="ECO:0008006" key="8">
    <source>
        <dbReference type="Google" id="ProtNLM"/>
    </source>
</evidence>
<reference evidence="6" key="1">
    <citation type="submission" date="2020-10" db="EMBL/GenBank/DDBJ databases">
        <authorList>
            <person name="Castelo-Branco R."/>
            <person name="Eusebio N."/>
            <person name="Adriana R."/>
            <person name="Vieira A."/>
            <person name="Brugerolle De Fraissinette N."/>
            <person name="Rezende De Castro R."/>
            <person name="Schneider M.P."/>
            <person name="Vasconcelos V."/>
            <person name="Leao P.N."/>
        </authorList>
    </citation>
    <scope>NUCLEOTIDE SEQUENCE</scope>
    <source>
        <strain evidence="6">LEGE 11480</strain>
    </source>
</reference>
<dbReference type="PANTHER" id="PTHR43775:SF37">
    <property type="entry name" value="SI:DKEY-61P9.11"/>
    <property type="match status" value="1"/>
</dbReference>
<dbReference type="Gene3D" id="3.40.47.10">
    <property type="match status" value="1"/>
</dbReference>
<dbReference type="Pfam" id="PF00550">
    <property type="entry name" value="PP-binding"/>
    <property type="match status" value="1"/>
</dbReference>
<dbReference type="GO" id="GO:0004315">
    <property type="term" value="F:3-oxoacyl-[acyl-carrier-protein] synthase activity"/>
    <property type="evidence" value="ECO:0007669"/>
    <property type="project" value="InterPro"/>
</dbReference>
<dbReference type="PROSITE" id="PS50075">
    <property type="entry name" value="CARRIER"/>
    <property type="match status" value="1"/>
</dbReference>
<dbReference type="FunFam" id="3.40.47.10:FF:000019">
    <property type="entry name" value="Polyketide synthase type I"/>
    <property type="match status" value="1"/>
</dbReference>
<evidence type="ECO:0000256" key="3">
    <source>
        <dbReference type="ARBA" id="ARBA00022679"/>
    </source>
</evidence>